<evidence type="ECO:0000313" key="3">
    <source>
        <dbReference type="EMBL" id="GAA2623573.1"/>
    </source>
</evidence>
<evidence type="ECO:0000256" key="1">
    <source>
        <dbReference type="SAM" id="MobiDB-lite"/>
    </source>
</evidence>
<evidence type="ECO:0000313" key="4">
    <source>
        <dbReference type="Proteomes" id="UP001501447"/>
    </source>
</evidence>
<dbReference type="EMBL" id="BAAARJ010000013">
    <property type="protein sequence ID" value="GAA2623573.1"/>
    <property type="molecule type" value="Genomic_DNA"/>
</dbReference>
<sequence>MWLWRLEPGEDYPSHPRQAGVVETVSVTSGQMVLVLDGTEHPGRTGRTGQTATFDGDTPRTYRGAGDETCHLIMTVHLPLAPPHLLTRPSHAHPAAAGHQVGGIRQMSRPDDTYRAQPRQPSAPQGHTCKRDACKS</sequence>
<comment type="caution">
    <text evidence="3">The sequence shown here is derived from an EMBL/GenBank/DDBJ whole genome shotgun (WGS) entry which is preliminary data.</text>
</comment>
<name>A0ABN3QDG8_9ACTN</name>
<proteinExistence type="predicted"/>
<dbReference type="SUPFAM" id="SSF51182">
    <property type="entry name" value="RmlC-like cupins"/>
    <property type="match status" value="1"/>
</dbReference>
<feature type="domain" description="Cupin type-2" evidence="2">
    <location>
        <begin position="2"/>
        <end position="75"/>
    </location>
</feature>
<dbReference type="InterPro" id="IPR011051">
    <property type="entry name" value="RmlC_Cupin_sf"/>
</dbReference>
<gene>
    <name evidence="3" type="ORF">GCM10009863_42440</name>
</gene>
<keyword evidence="4" id="KW-1185">Reference proteome</keyword>
<feature type="region of interest" description="Disordered" evidence="1">
    <location>
        <begin position="38"/>
        <end position="60"/>
    </location>
</feature>
<dbReference type="InterPro" id="IPR014710">
    <property type="entry name" value="RmlC-like_jellyroll"/>
</dbReference>
<dbReference type="Gene3D" id="2.60.120.10">
    <property type="entry name" value="Jelly Rolls"/>
    <property type="match status" value="1"/>
</dbReference>
<dbReference type="Pfam" id="PF07883">
    <property type="entry name" value="Cupin_2"/>
    <property type="match status" value="1"/>
</dbReference>
<evidence type="ECO:0000259" key="2">
    <source>
        <dbReference type="Pfam" id="PF07883"/>
    </source>
</evidence>
<dbReference type="Proteomes" id="UP001501447">
    <property type="component" value="Unassembled WGS sequence"/>
</dbReference>
<organism evidence="3 4">
    <name type="scientific">Streptomyces axinellae</name>
    <dbReference type="NCBI Taxonomy" id="552788"/>
    <lineage>
        <taxon>Bacteria</taxon>
        <taxon>Bacillati</taxon>
        <taxon>Actinomycetota</taxon>
        <taxon>Actinomycetes</taxon>
        <taxon>Kitasatosporales</taxon>
        <taxon>Streptomycetaceae</taxon>
        <taxon>Streptomyces</taxon>
    </lineage>
</organism>
<accession>A0ABN3QDG8</accession>
<reference evidence="3 4" key="1">
    <citation type="journal article" date="2019" name="Int. J. Syst. Evol. Microbiol.">
        <title>The Global Catalogue of Microorganisms (GCM) 10K type strain sequencing project: providing services to taxonomists for standard genome sequencing and annotation.</title>
        <authorList>
            <consortium name="The Broad Institute Genomics Platform"/>
            <consortium name="The Broad Institute Genome Sequencing Center for Infectious Disease"/>
            <person name="Wu L."/>
            <person name="Ma J."/>
        </authorList>
    </citation>
    <scope>NUCLEOTIDE SEQUENCE [LARGE SCALE GENOMIC DNA]</scope>
    <source>
        <strain evidence="3 4">JCM 16373</strain>
    </source>
</reference>
<dbReference type="CDD" id="cd02209">
    <property type="entry name" value="cupin_XRE_C"/>
    <property type="match status" value="1"/>
</dbReference>
<feature type="region of interest" description="Disordered" evidence="1">
    <location>
        <begin position="85"/>
        <end position="136"/>
    </location>
</feature>
<protein>
    <recommendedName>
        <fullName evidence="2">Cupin type-2 domain-containing protein</fullName>
    </recommendedName>
</protein>
<dbReference type="InterPro" id="IPR013096">
    <property type="entry name" value="Cupin_2"/>
</dbReference>